<accession>A0A6C7E5E5</accession>
<comment type="subcellular location">
    <subcellularLocation>
        <location evidence="1">Membrane</location>
        <topology evidence="1">Multi-pass membrane protein</topology>
    </subcellularLocation>
</comment>
<keyword evidence="2 5" id="KW-0812">Transmembrane</keyword>
<feature type="domain" description="STAS" evidence="6">
    <location>
        <begin position="460"/>
        <end position="575"/>
    </location>
</feature>
<keyword evidence="8" id="KW-1185">Reference proteome</keyword>
<evidence type="ECO:0000256" key="1">
    <source>
        <dbReference type="ARBA" id="ARBA00004141"/>
    </source>
</evidence>
<feature type="transmembrane region" description="Helical" evidence="5">
    <location>
        <begin position="348"/>
        <end position="368"/>
    </location>
</feature>
<feature type="transmembrane region" description="Helical" evidence="5">
    <location>
        <begin position="374"/>
        <end position="392"/>
    </location>
</feature>
<gene>
    <name evidence="7" type="ORF">YM304_17430</name>
</gene>
<evidence type="ECO:0000256" key="5">
    <source>
        <dbReference type="SAM" id="Phobius"/>
    </source>
</evidence>
<evidence type="ECO:0000313" key="8">
    <source>
        <dbReference type="Proteomes" id="UP000011863"/>
    </source>
</evidence>
<dbReference type="InterPro" id="IPR011547">
    <property type="entry name" value="SLC26A/SulP_dom"/>
</dbReference>
<feature type="transmembrane region" description="Helical" evidence="5">
    <location>
        <begin position="265"/>
        <end position="287"/>
    </location>
</feature>
<feature type="transmembrane region" description="Helical" evidence="5">
    <location>
        <begin position="65"/>
        <end position="86"/>
    </location>
</feature>
<dbReference type="GO" id="GO:0055085">
    <property type="term" value="P:transmembrane transport"/>
    <property type="evidence" value="ECO:0007669"/>
    <property type="project" value="InterPro"/>
</dbReference>
<dbReference type="Pfam" id="PF00916">
    <property type="entry name" value="Sulfate_transp"/>
    <property type="match status" value="1"/>
</dbReference>
<feature type="transmembrane region" description="Helical" evidence="5">
    <location>
        <begin position="39"/>
        <end position="59"/>
    </location>
</feature>
<dbReference type="NCBIfam" id="TIGR00815">
    <property type="entry name" value="sulP"/>
    <property type="match status" value="1"/>
</dbReference>
<dbReference type="PROSITE" id="PS50801">
    <property type="entry name" value="STAS"/>
    <property type="match status" value="1"/>
</dbReference>
<dbReference type="Pfam" id="PF01740">
    <property type="entry name" value="STAS"/>
    <property type="match status" value="1"/>
</dbReference>
<dbReference type="InterPro" id="IPR001902">
    <property type="entry name" value="SLC26A/SulP_fam"/>
</dbReference>
<dbReference type="Gene3D" id="3.30.750.24">
    <property type="entry name" value="STAS domain"/>
    <property type="match status" value="1"/>
</dbReference>
<keyword evidence="4 5" id="KW-0472">Membrane</keyword>
<feature type="transmembrane region" description="Helical" evidence="5">
    <location>
        <begin position="199"/>
        <end position="218"/>
    </location>
</feature>
<name>A0A6C7E5E5_ILUCY</name>
<dbReference type="EMBL" id="AP012057">
    <property type="protein sequence ID" value="BAN02057.1"/>
    <property type="molecule type" value="Genomic_DNA"/>
</dbReference>
<dbReference type="Proteomes" id="UP000011863">
    <property type="component" value="Chromosome"/>
</dbReference>
<sequence length="588" mass="61653">MLWRRAELGRPLSYDERHGGVERVLGAAAMLINGYRREYLRGDLVAGLAVTALMVPHGMAYAELAGVPAVTGLYTTVAAVLAYAILGPSRLLLVGPDSSLAPLIAAAIALTASDGDPATAIAIAAMLALMTGAVCVAAGLARLGSIAELLSRPVQLGYLNGLAIVMLVSQLSKLAGFSVDGDMPIEQGAEFVSGVADGRVDATVVVLGLVALATIVTAARVSPKIPGVLIAVVASIVAVRTLGLVDDGVDVIGALPSGFPTPSWPRIELSTVPSLAVASLGLAWVTLTDTTALSRGFAARTGERVDPNREIVALGASNVAAGLFGGFPVSASTTRTTTNMASGGHTQLVGVVSATLVLALLVGGSGLVEQLPSTTLAAIIIAAAIHLFDLRQLRWLFVARRSEFALCVVATGAVVLLGVLTGLAVAVVLSLANFVRQLWRPYDAVLGRVDGRKGYHDLTRHPDARRVPGLVLFRFDAPLFFANADHFARRVHEILDEADDPIDRIVVAAEPITDIDTSAAAMLESLLDDLEQRGVQLVFAEIKGPVKDRLRQYGLYDRLGEHGFPSTIGRAVKAHVNDHDVDWTNWDD</sequence>
<feature type="transmembrane region" description="Helical" evidence="5">
    <location>
        <begin position="91"/>
        <end position="112"/>
    </location>
</feature>
<evidence type="ECO:0000313" key="7">
    <source>
        <dbReference type="EMBL" id="BAN02057.1"/>
    </source>
</evidence>
<feature type="transmembrane region" description="Helical" evidence="5">
    <location>
        <begin position="118"/>
        <end position="144"/>
    </location>
</feature>
<protein>
    <submittedName>
        <fullName evidence="7">Putative sulphate transporter</fullName>
    </submittedName>
</protein>
<feature type="transmembrane region" description="Helical" evidence="5">
    <location>
        <begin position="225"/>
        <end position="245"/>
    </location>
</feature>
<dbReference type="SUPFAM" id="SSF52091">
    <property type="entry name" value="SpoIIaa-like"/>
    <property type="match status" value="1"/>
</dbReference>
<feature type="transmembrane region" description="Helical" evidence="5">
    <location>
        <begin position="404"/>
        <end position="432"/>
    </location>
</feature>
<dbReference type="PANTHER" id="PTHR11814">
    <property type="entry name" value="SULFATE TRANSPORTER"/>
    <property type="match status" value="1"/>
</dbReference>
<keyword evidence="3 5" id="KW-1133">Transmembrane helix</keyword>
<dbReference type="InterPro" id="IPR002645">
    <property type="entry name" value="STAS_dom"/>
</dbReference>
<dbReference type="KEGG" id="aym:YM304_17430"/>
<evidence type="ECO:0000256" key="4">
    <source>
        <dbReference type="ARBA" id="ARBA00023136"/>
    </source>
</evidence>
<dbReference type="CDD" id="cd07042">
    <property type="entry name" value="STAS_SulP_like_sulfate_transporter"/>
    <property type="match status" value="1"/>
</dbReference>
<organism evidence="7 8">
    <name type="scientific">Ilumatobacter coccineus (strain NBRC 103263 / KCTC 29153 / YM16-304)</name>
    <dbReference type="NCBI Taxonomy" id="1313172"/>
    <lineage>
        <taxon>Bacteria</taxon>
        <taxon>Bacillati</taxon>
        <taxon>Actinomycetota</taxon>
        <taxon>Acidimicrobiia</taxon>
        <taxon>Acidimicrobiales</taxon>
        <taxon>Ilumatobacteraceae</taxon>
        <taxon>Ilumatobacter</taxon>
    </lineage>
</organism>
<dbReference type="InterPro" id="IPR036513">
    <property type="entry name" value="STAS_dom_sf"/>
</dbReference>
<evidence type="ECO:0000259" key="6">
    <source>
        <dbReference type="PROSITE" id="PS50801"/>
    </source>
</evidence>
<proteinExistence type="predicted"/>
<reference evidence="7 8" key="1">
    <citation type="journal article" date="2013" name="Int. J. Syst. Evol. Microbiol.">
        <title>Ilumatobacter nonamiense sp. nov. and Ilumatobacter coccineum sp. nov., isolated from seashore sand.</title>
        <authorList>
            <person name="Matsumoto A."/>
            <person name="Kasai H."/>
            <person name="Matsuo Y."/>
            <person name="Shizuri Y."/>
            <person name="Ichikawa N."/>
            <person name="Fujita N."/>
            <person name="Omura S."/>
            <person name="Takahashi Y."/>
        </authorList>
    </citation>
    <scope>NUCLEOTIDE SEQUENCE [LARGE SCALE GENOMIC DNA]</scope>
    <source>
        <strain evidence="8">NBRC 103263 / KCTC 29153 / YM16-304</strain>
    </source>
</reference>
<evidence type="ECO:0000256" key="3">
    <source>
        <dbReference type="ARBA" id="ARBA00022989"/>
    </source>
</evidence>
<dbReference type="AlphaFoldDB" id="A0A6C7E5E5"/>
<feature type="transmembrane region" description="Helical" evidence="5">
    <location>
        <begin position="156"/>
        <end position="179"/>
    </location>
</feature>
<dbReference type="GO" id="GO:0016020">
    <property type="term" value="C:membrane"/>
    <property type="evidence" value="ECO:0007669"/>
    <property type="project" value="UniProtKB-SubCell"/>
</dbReference>
<evidence type="ECO:0000256" key="2">
    <source>
        <dbReference type="ARBA" id="ARBA00022692"/>
    </source>
</evidence>